<keyword evidence="3 7" id="KW-0547">Nucleotide-binding</keyword>
<dbReference type="Proteomes" id="UP000470772">
    <property type="component" value="Unassembled WGS sequence"/>
</dbReference>
<evidence type="ECO:0000313" key="9">
    <source>
        <dbReference type="EMBL" id="MUN28645.1"/>
    </source>
</evidence>
<dbReference type="SUPFAM" id="SSF52540">
    <property type="entry name" value="P-loop containing nucleoside triphosphate hydrolases"/>
    <property type="match status" value="1"/>
</dbReference>
<feature type="binding site" evidence="7">
    <location>
        <position position="12"/>
    </location>
    <ligand>
        <name>Mg(2+)</name>
        <dbReference type="ChEBI" id="CHEBI:18420"/>
    </ligand>
</feature>
<dbReference type="GO" id="GO:0000287">
    <property type="term" value="F:magnesium ion binding"/>
    <property type="evidence" value="ECO:0007669"/>
    <property type="project" value="UniProtKB-UniRule"/>
</dbReference>
<feature type="binding site" evidence="7">
    <location>
        <position position="253"/>
    </location>
    <ligand>
        <name>GTP</name>
        <dbReference type="ChEBI" id="CHEBI:37565"/>
    </ligand>
</feature>
<dbReference type="EMBL" id="WGGD01000005">
    <property type="protein sequence ID" value="MUN28645.1"/>
    <property type="molecule type" value="Genomic_DNA"/>
</dbReference>
<reference evidence="9 10" key="1">
    <citation type="submission" date="2019-10" db="EMBL/GenBank/DDBJ databases">
        <title>Sequencing and Assembly of Multiple Reported Metal-Biooxidizing Members of the Extremely Thermoacidophilic Archaeal Family Sulfolobaceae.</title>
        <authorList>
            <person name="Counts J.A."/>
            <person name="Kelly R.M."/>
        </authorList>
    </citation>
    <scope>NUCLEOTIDE SEQUENCE [LARGE SCALE GENOMIC DNA]</scope>
    <source>
        <strain evidence="9 10">DSM 6482</strain>
    </source>
</reference>
<evidence type="ECO:0000256" key="5">
    <source>
        <dbReference type="ARBA" id="ARBA00022842"/>
    </source>
</evidence>
<dbReference type="Gene3D" id="3.90.170.10">
    <property type="entry name" value="Adenylosuccinate Synthetase, subunit A, domain 3"/>
    <property type="match status" value="2"/>
</dbReference>
<dbReference type="PANTHER" id="PTHR11846">
    <property type="entry name" value="ADENYLOSUCCINATE SYNTHETASE"/>
    <property type="match status" value="1"/>
</dbReference>
<dbReference type="EC" id="6.3.4.4" evidence="7"/>
<dbReference type="InterPro" id="IPR001114">
    <property type="entry name" value="Adenylosuccinate_synthetase"/>
</dbReference>
<dbReference type="PROSITE" id="PS00300">
    <property type="entry name" value="SRP54"/>
    <property type="match status" value="1"/>
</dbReference>
<dbReference type="GO" id="GO:0044208">
    <property type="term" value="P:'de novo' AMP biosynthetic process"/>
    <property type="evidence" value="ECO:0007669"/>
    <property type="project" value="UniProtKB-UniRule"/>
</dbReference>
<comment type="caution">
    <text evidence="9">The sequence shown here is derived from an EMBL/GenBank/DDBJ whole genome shotgun (WGS) entry which is preliminary data.</text>
</comment>
<comment type="subcellular location">
    <subcellularLocation>
        <location evidence="7">Cytoplasm</location>
    </subcellularLocation>
</comment>
<feature type="binding site" description="in other chain" evidence="7">
    <location>
        <position position="189"/>
    </location>
    <ligand>
        <name>IMP</name>
        <dbReference type="ChEBI" id="CHEBI:58053"/>
        <note>ligand shared between dimeric partners</note>
    </ligand>
</feature>
<keyword evidence="4 7" id="KW-0658">Purine biosynthesis</keyword>
<evidence type="ECO:0000256" key="7">
    <source>
        <dbReference type="HAMAP-Rule" id="MF_00011"/>
    </source>
</evidence>
<feature type="binding site" description="in other chain" evidence="7">
    <location>
        <position position="174"/>
    </location>
    <ligand>
        <name>IMP</name>
        <dbReference type="ChEBI" id="CHEBI:58053"/>
        <note>ligand shared between dimeric partners</note>
    </ligand>
</feature>
<keyword evidence="6 7" id="KW-0342">GTP-binding</keyword>
<gene>
    <name evidence="7" type="primary">purA</name>
    <name evidence="9" type="ORF">GC250_04125</name>
</gene>
<dbReference type="InterPro" id="IPR042109">
    <property type="entry name" value="Adenylosuccinate_synth_dom1"/>
</dbReference>
<dbReference type="GO" id="GO:0006614">
    <property type="term" value="P:SRP-dependent cotranslational protein targeting to membrane"/>
    <property type="evidence" value="ECO:0007669"/>
    <property type="project" value="InterPro"/>
</dbReference>
<feature type="binding site" evidence="7">
    <location>
        <position position="136"/>
    </location>
    <ligand>
        <name>IMP</name>
        <dbReference type="ChEBI" id="CHEBI:58053"/>
        <note>ligand shared between dimeric partners</note>
    </ligand>
</feature>
<comment type="subunit">
    <text evidence="7">Homodimer.</text>
</comment>
<dbReference type="InterPro" id="IPR027417">
    <property type="entry name" value="P-loop_NTPase"/>
</dbReference>
<feature type="binding site" description="in other chain" evidence="7">
    <location>
        <begin position="38"/>
        <end position="41"/>
    </location>
    <ligand>
        <name>IMP</name>
        <dbReference type="ChEBI" id="CHEBI:58053"/>
        <note>ligand shared between dimeric partners</note>
    </ligand>
</feature>
<dbReference type="AlphaFoldDB" id="A0A6A9QMZ4"/>
<feature type="binding site" evidence="7">
    <location>
        <position position="40"/>
    </location>
    <ligand>
        <name>Mg(2+)</name>
        <dbReference type="ChEBI" id="CHEBI:18420"/>
    </ligand>
</feature>
<dbReference type="SMART" id="SM00788">
    <property type="entry name" value="Adenylsucc_synt"/>
    <property type="match status" value="1"/>
</dbReference>
<dbReference type="NCBIfam" id="NF003295">
    <property type="entry name" value="PRK04293.1"/>
    <property type="match status" value="1"/>
</dbReference>
<protein>
    <recommendedName>
        <fullName evidence="7">Adenylosuccinate synthetase</fullName>
        <shortName evidence="7">AMPSase</shortName>
        <shortName evidence="7">AdSS</shortName>
        <ecNumber evidence="7">6.3.4.4</ecNumber>
    </recommendedName>
    <alternativeName>
        <fullName evidence="7">IMP--aspartate ligase</fullName>
    </alternativeName>
</protein>
<accession>A0A6A9QMZ4</accession>
<comment type="cofactor">
    <cofactor evidence="7">
        <name>Mg(2+)</name>
        <dbReference type="ChEBI" id="CHEBI:18420"/>
    </cofactor>
    <text evidence="7">Binds 1 Mg(2+) ion per subunit.</text>
</comment>
<comment type="pathway">
    <text evidence="7">Purine metabolism; AMP biosynthesis via de novo pathway; AMP from IMP: step 1/2.</text>
</comment>
<evidence type="ECO:0000256" key="2">
    <source>
        <dbReference type="ARBA" id="ARBA00022723"/>
    </source>
</evidence>
<keyword evidence="2 7" id="KW-0479">Metal-binding</keyword>
<dbReference type="GO" id="GO:0046040">
    <property type="term" value="P:IMP metabolic process"/>
    <property type="evidence" value="ECO:0007669"/>
    <property type="project" value="TreeGrafter"/>
</dbReference>
<dbReference type="RefSeq" id="WP_156016359.1">
    <property type="nucleotide sequence ID" value="NZ_WGGD01000005.1"/>
</dbReference>
<dbReference type="InterPro" id="IPR000897">
    <property type="entry name" value="SRP54_GTPase_dom"/>
</dbReference>
<dbReference type="GO" id="GO:0005737">
    <property type="term" value="C:cytoplasm"/>
    <property type="evidence" value="ECO:0007669"/>
    <property type="project" value="UniProtKB-SubCell"/>
</dbReference>
<feature type="binding site" description="in other chain" evidence="7">
    <location>
        <position position="122"/>
    </location>
    <ligand>
        <name>IMP</name>
        <dbReference type="ChEBI" id="CHEBI:58053"/>
        <note>ligand shared between dimeric partners</note>
    </ligand>
</feature>
<feature type="binding site" description="in other chain" evidence="7">
    <location>
        <begin position="12"/>
        <end position="15"/>
    </location>
    <ligand>
        <name>IMP</name>
        <dbReference type="ChEBI" id="CHEBI:58053"/>
        <note>ligand shared between dimeric partners</note>
    </ligand>
</feature>
<dbReference type="HAMAP" id="MF_00011">
    <property type="entry name" value="Adenylosucc_synth"/>
    <property type="match status" value="1"/>
</dbReference>
<evidence type="ECO:0000256" key="1">
    <source>
        <dbReference type="ARBA" id="ARBA00022598"/>
    </source>
</evidence>
<evidence type="ECO:0000256" key="4">
    <source>
        <dbReference type="ARBA" id="ARBA00022755"/>
    </source>
</evidence>
<name>A0A6A9QMZ4_SULME</name>
<sequence>MLDIVVGGFYGDEGKGKIVSYLGINDNPNLSIRTGGINAGHTISFQGKTWKLRIVPSSFLNRNTLLALGPGAVTSIDALMNEIKETEISNRFFIDKHAAIITEDERKREREDEYLMKVIGSTGQGVGYAESERILRKLKLASQYPKLEKFLADIPKMTIETIENGGKVLVEGTQGFLLSLYHGNYPYVTSRNTTSSGVLSEVGVGPKYVNNVIVIFKSFVTRVGEGPLEGELSVEEAKKRGLIEFGTVTGRQRRASEFNINLAKDSVKINSATQVAITKLDALFKEVYKVRNYDKLPMEAKRWIENIENELKVPVTLIGTGEDTNDIIDLRKEKIGE</sequence>
<dbReference type="UniPathway" id="UPA00075">
    <property type="reaction ID" value="UER00335"/>
</dbReference>
<feature type="binding site" evidence="7">
    <location>
        <begin position="11"/>
        <end position="17"/>
    </location>
    <ligand>
        <name>GTP</name>
        <dbReference type="ChEBI" id="CHEBI:37565"/>
    </ligand>
</feature>
<proteinExistence type="inferred from homology"/>
<feature type="active site" description="Proton donor" evidence="7">
    <location>
        <position position="41"/>
    </location>
</feature>
<feature type="active site" description="Proton acceptor" evidence="7">
    <location>
        <position position="12"/>
    </location>
</feature>
<comment type="catalytic activity">
    <reaction evidence="7">
        <text>IMP + L-aspartate + GTP = N(6)-(1,2-dicarboxyethyl)-AMP + GDP + phosphate + 2 H(+)</text>
        <dbReference type="Rhea" id="RHEA:15753"/>
        <dbReference type="ChEBI" id="CHEBI:15378"/>
        <dbReference type="ChEBI" id="CHEBI:29991"/>
        <dbReference type="ChEBI" id="CHEBI:37565"/>
        <dbReference type="ChEBI" id="CHEBI:43474"/>
        <dbReference type="ChEBI" id="CHEBI:57567"/>
        <dbReference type="ChEBI" id="CHEBI:58053"/>
        <dbReference type="ChEBI" id="CHEBI:58189"/>
        <dbReference type="EC" id="6.3.4.4"/>
    </reaction>
</comment>
<feature type="domain" description="SRP54-type proteins GTP-binding" evidence="8">
    <location>
        <begin position="314"/>
        <end position="327"/>
    </location>
</feature>
<feature type="binding site" description="in other chain" evidence="7">
    <location>
        <position position="251"/>
    </location>
    <ligand>
        <name>IMP</name>
        <dbReference type="ChEBI" id="CHEBI:58053"/>
        <note>ligand shared between dimeric partners</note>
    </ligand>
</feature>
<evidence type="ECO:0000259" key="8">
    <source>
        <dbReference type="PROSITE" id="PS00300"/>
    </source>
</evidence>
<feature type="binding site" evidence="7">
    <location>
        <begin position="40"/>
        <end position="42"/>
    </location>
    <ligand>
        <name>GTP</name>
        <dbReference type="ChEBI" id="CHEBI:37565"/>
    </ligand>
</feature>
<comment type="function">
    <text evidence="7">Plays an important role in the de novo pathway of purine nucleotide biosynthesis. Catalyzes the first committed step in the biosynthesis of AMP from IMP.</text>
</comment>
<dbReference type="GO" id="GO:0004019">
    <property type="term" value="F:adenylosuccinate synthase activity"/>
    <property type="evidence" value="ECO:0007669"/>
    <property type="project" value="UniProtKB-UniRule"/>
</dbReference>
<evidence type="ECO:0000313" key="10">
    <source>
        <dbReference type="Proteomes" id="UP000470772"/>
    </source>
</evidence>
<dbReference type="Gene3D" id="3.40.440.10">
    <property type="entry name" value="Adenylosuccinate Synthetase, subunit A, domain 1"/>
    <property type="match status" value="2"/>
</dbReference>
<keyword evidence="5 7" id="KW-0460">Magnesium</keyword>
<feature type="binding site" evidence="7">
    <location>
        <begin position="279"/>
        <end position="281"/>
    </location>
    <ligand>
        <name>GTP</name>
        <dbReference type="ChEBI" id="CHEBI:37565"/>
    </ligand>
</feature>
<comment type="similarity">
    <text evidence="7">Belongs to the adenylosuccinate synthetase family.</text>
</comment>
<evidence type="ECO:0000256" key="6">
    <source>
        <dbReference type="ARBA" id="ARBA00023134"/>
    </source>
</evidence>
<keyword evidence="1 7" id="KW-0436">Ligase</keyword>
<feature type="binding site" evidence="7">
    <location>
        <begin position="247"/>
        <end position="253"/>
    </location>
    <ligand>
        <name>substrate</name>
    </ligand>
</feature>
<organism evidence="9 10">
    <name type="scientific">Sulfuracidifex metallicus DSM 6482 = JCM 9184</name>
    <dbReference type="NCBI Taxonomy" id="523847"/>
    <lineage>
        <taxon>Archaea</taxon>
        <taxon>Thermoproteota</taxon>
        <taxon>Thermoprotei</taxon>
        <taxon>Sulfolobales</taxon>
        <taxon>Sulfolobaceae</taxon>
        <taxon>Sulfuracidifex</taxon>
    </lineage>
</organism>
<evidence type="ECO:0000256" key="3">
    <source>
        <dbReference type="ARBA" id="ARBA00022741"/>
    </source>
</evidence>
<dbReference type="PANTHER" id="PTHR11846:SF0">
    <property type="entry name" value="ADENYLOSUCCINATE SYNTHETASE"/>
    <property type="match status" value="1"/>
</dbReference>
<dbReference type="GO" id="GO:0005525">
    <property type="term" value="F:GTP binding"/>
    <property type="evidence" value="ECO:0007669"/>
    <property type="project" value="UniProtKB-UniRule"/>
</dbReference>
<keyword evidence="7" id="KW-0963">Cytoplasm</keyword>
<feature type="binding site" evidence="7">
    <location>
        <begin position="319"/>
        <end position="321"/>
    </location>
    <ligand>
        <name>GTP</name>
        <dbReference type="ChEBI" id="CHEBI:37565"/>
    </ligand>
</feature>
<keyword evidence="10" id="KW-1185">Reference proteome</keyword>
<dbReference type="Pfam" id="PF00709">
    <property type="entry name" value="Adenylsucc_synt"/>
    <property type="match status" value="2"/>
</dbReference>
<dbReference type="InterPro" id="IPR042111">
    <property type="entry name" value="Adenylosuccinate_synth_dom3"/>
</dbReference>